<keyword evidence="1" id="KW-0479">Metal-binding</keyword>
<feature type="compositionally biased region" description="Low complexity" evidence="4">
    <location>
        <begin position="44"/>
        <end position="66"/>
    </location>
</feature>
<feature type="compositionally biased region" description="Basic and acidic residues" evidence="4">
    <location>
        <begin position="69"/>
        <end position="80"/>
    </location>
</feature>
<dbReference type="Pfam" id="PF01754">
    <property type="entry name" value="zf-A20"/>
    <property type="match status" value="1"/>
</dbReference>
<keyword evidence="3" id="KW-0862">Zinc</keyword>
<accession>A0A8V1AIA9</accession>
<evidence type="ECO:0000259" key="5">
    <source>
        <dbReference type="PROSITE" id="PS51036"/>
    </source>
</evidence>
<name>A0A8V1AIA9_CHICK</name>
<organism evidence="6 7">
    <name type="scientific">Gallus gallus</name>
    <name type="common">Chicken</name>
    <dbReference type="NCBI Taxonomy" id="9031"/>
    <lineage>
        <taxon>Eukaryota</taxon>
        <taxon>Metazoa</taxon>
        <taxon>Chordata</taxon>
        <taxon>Craniata</taxon>
        <taxon>Vertebrata</taxon>
        <taxon>Euteleostomi</taxon>
        <taxon>Archelosauria</taxon>
        <taxon>Archosauria</taxon>
        <taxon>Dinosauria</taxon>
        <taxon>Saurischia</taxon>
        <taxon>Theropoda</taxon>
        <taxon>Coelurosauria</taxon>
        <taxon>Aves</taxon>
        <taxon>Neognathae</taxon>
        <taxon>Galloanserae</taxon>
        <taxon>Galliformes</taxon>
        <taxon>Phasianidae</taxon>
        <taxon>Phasianinae</taxon>
        <taxon>Gallus</taxon>
    </lineage>
</organism>
<dbReference type="PROSITE" id="PS51036">
    <property type="entry name" value="ZF_A20"/>
    <property type="match status" value="1"/>
</dbReference>
<dbReference type="Gene3D" id="1.20.5.4770">
    <property type="match status" value="1"/>
</dbReference>
<dbReference type="PANTHER" id="PTHR10634:SF27">
    <property type="entry name" value="AN1-TYPE ZINC FINGER PROTEIN 6 ISOFORM 1"/>
    <property type="match status" value="1"/>
</dbReference>
<dbReference type="FunCoup" id="A0A8V1AIA9">
    <property type="interactions" value="366"/>
</dbReference>
<evidence type="ECO:0000256" key="3">
    <source>
        <dbReference type="ARBA" id="ARBA00022833"/>
    </source>
</evidence>
<dbReference type="PANTHER" id="PTHR10634">
    <property type="entry name" value="AN1-TYPE ZINC FINGER PROTEIN"/>
    <property type="match status" value="1"/>
</dbReference>
<evidence type="ECO:0000313" key="7">
    <source>
        <dbReference type="Proteomes" id="UP000000539"/>
    </source>
</evidence>
<dbReference type="Ensembl" id="ENSGALT00010067692.1">
    <property type="protein sequence ID" value="ENSGALP00010041435.1"/>
    <property type="gene ID" value="ENSGALG00010027927.1"/>
</dbReference>
<dbReference type="Proteomes" id="UP000000539">
    <property type="component" value="Chromosome 28"/>
</dbReference>
<protein>
    <recommendedName>
        <fullName evidence="5">A20-type domain-containing protein</fullName>
    </recommendedName>
</protein>
<dbReference type="GlyGen" id="A0A8V1AIA9">
    <property type="glycosylation" value="1 site"/>
</dbReference>
<proteinExistence type="predicted"/>
<dbReference type="SMART" id="SM00259">
    <property type="entry name" value="ZnF_A20"/>
    <property type="match status" value="1"/>
</dbReference>
<feature type="region of interest" description="Disordered" evidence="4">
    <location>
        <begin position="41"/>
        <end position="143"/>
    </location>
</feature>
<evidence type="ECO:0000256" key="4">
    <source>
        <dbReference type="SAM" id="MobiDB-lite"/>
    </source>
</evidence>
<dbReference type="GO" id="GO:0008270">
    <property type="term" value="F:zinc ion binding"/>
    <property type="evidence" value="ECO:0007669"/>
    <property type="project" value="UniProtKB-KW"/>
</dbReference>
<reference evidence="6" key="2">
    <citation type="submission" date="2025-08" db="UniProtKB">
        <authorList>
            <consortium name="Ensembl"/>
        </authorList>
    </citation>
    <scope>IDENTIFICATION</scope>
    <source>
        <strain evidence="6">broiler</strain>
    </source>
</reference>
<feature type="compositionally biased region" description="Polar residues" evidence="4">
    <location>
        <begin position="82"/>
        <end position="95"/>
    </location>
</feature>
<dbReference type="OrthoDB" id="428577at2759"/>
<dbReference type="InterPro" id="IPR035896">
    <property type="entry name" value="AN1-like_Znf"/>
</dbReference>
<feature type="compositionally biased region" description="Basic and acidic residues" evidence="4">
    <location>
        <begin position="132"/>
        <end position="141"/>
    </location>
</feature>
<evidence type="ECO:0000256" key="2">
    <source>
        <dbReference type="ARBA" id="ARBA00022771"/>
    </source>
</evidence>
<keyword evidence="7" id="KW-1185">Reference proteome</keyword>
<reference evidence="6" key="3">
    <citation type="submission" date="2025-09" db="UniProtKB">
        <authorList>
            <consortium name="Ensembl"/>
        </authorList>
    </citation>
    <scope>IDENTIFICATION</scope>
    <source>
        <strain evidence="6">broiler</strain>
    </source>
</reference>
<feature type="compositionally biased region" description="Polar residues" evidence="4">
    <location>
        <begin position="116"/>
        <end position="131"/>
    </location>
</feature>
<keyword evidence="2" id="KW-0863">Zinc-finger</keyword>
<dbReference type="GO" id="GO:0003677">
    <property type="term" value="F:DNA binding"/>
    <property type="evidence" value="ECO:0007669"/>
    <property type="project" value="InterPro"/>
</dbReference>
<dbReference type="FunFam" id="1.20.5.4770:FF:000001">
    <property type="entry name" value="Zinc finger AN1-type containing 6"/>
    <property type="match status" value="1"/>
</dbReference>
<dbReference type="InterPro" id="IPR050652">
    <property type="entry name" value="AN1_A20_ZnFinger"/>
</dbReference>
<sequence>MAQETNQTQVPLLCTTGCGFYGSPRTNGMCSVCYKEFLQRQQSSDRISPPAASSPSSSPVASDSIAGQRAEEDSTAEDAKASAQTPVTHQMTAMSISREEGSSEAEGLAKTEEATPASSSSGTLLETSQSAAEDKTSPEKPKQKKNRCFTCRKKIGLTGETLTMGTAVCSPSSLQTDRLPELRGLAWLSAWGYPSKKCFGSASCADGKGTDCSSPCQPLNSGLQNCMEQCLSGYFCSLAEAVCGNTGSVHCRSNCSPIQGSGKALALLM</sequence>
<dbReference type="Gene3D" id="4.10.1110.10">
    <property type="entry name" value="AN1-like Zinc finger"/>
    <property type="match status" value="1"/>
</dbReference>
<feature type="compositionally biased region" description="Basic and acidic residues" evidence="4">
    <location>
        <begin position="97"/>
        <end position="113"/>
    </location>
</feature>
<feature type="domain" description="A20-type" evidence="5">
    <location>
        <begin position="8"/>
        <end position="42"/>
    </location>
</feature>
<dbReference type="GeneTree" id="ENSGT00940000156165"/>
<dbReference type="SUPFAM" id="SSF57716">
    <property type="entry name" value="Glucocorticoid receptor-like (DNA-binding domain)"/>
    <property type="match status" value="1"/>
</dbReference>
<gene>
    <name evidence="6" type="primary">LOC426626</name>
</gene>
<dbReference type="AlphaFoldDB" id="A0A8V1AIA9"/>
<dbReference type="InterPro" id="IPR002653">
    <property type="entry name" value="Znf_A20"/>
</dbReference>
<evidence type="ECO:0000256" key="1">
    <source>
        <dbReference type="ARBA" id="ARBA00022723"/>
    </source>
</evidence>
<evidence type="ECO:0000313" key="6">
    <source>
        <dbReference type="Ensembl" id="ENSGALP00010041435.1"/>
    </source>
</evidence>
<dbReference type="SUPFAM" id="SSF118310">
    <property type="entry name" value="AN1-like Zinc finger"/>
    <property type="match status" value="1"/>
</dbReference>
<reference evidence="6" key="1">
    <citation type="submission" date="2020-11" db="EMBL/GenBank/DDBJ databases">
        <title>Gallus gallus (Chicken) genome, bGalGal1, GRCg7b, maternal haplotype autosomes + Z &amp; W.</title>
        <authorList>
            <person name="Warren W."/>
            <person name="Formenti G."/>
            <person name="Fedrigo O."/>
            <person name="Haase B."/>
            <person name="Mountcastle J."/>
            <person name="Balacco J."/>
            <person name="Tracey A."/>
            <person name="Schneider V."/>
            <person name="Okimoto R."/>
            <person name="Cheng H."/>
            <person name="Hawken R."/>
            <person name="Howe K."/>
            <person name="Jarvis E.D."/>
        </authorList>
    </citation>
    <scope>NUCLEOTIDE SEQUENCE [LARGE SCALE GENOMIC DNA]</scope>
    <source>
        <strain evidence="6">Broiler</strain>
    </source>
</reference>